<protein>
    <submittedName>
        <fullName evidence="2">Uncharacterized protein</fullName>
    </submittedName>
</protein>
<evidence type="ECO:0000256" key="1">
    <source>
        <dbReference type="SAM" id="MobiDB-lite"/>
    </source>
</evidence>
<keyword evidence="3" id="KW-1185">Reference proteome</keyword>
<evidence type="ECO:0000313" key="3">
    <source>
        <dbReference type="Proteomes" id="UP000192596"/>
    </source>
</evidence>
<gene>
    <name evidence="2" type="ORF">B0A48_13101</name>
</gene>
<accession>A0A1V8SNS2</accession>
<feature type="region of interest" description="Disordered" evidence="1">
    <location>
        <begin position="1"/>
        <end position="69"/>
    </location>
</feature>
<comment type="caution">
    <text evidence="2">The sequence shown here is derived from an EMBL/GenBank/DDBJ whole genome shotgun (WGS) entry which is preliminary data.</text>
</comment>
<proteinExistence type="predicted"/>
<dbReference type="AlphaFoldDB" id="A0A1V8SNS2"/>
<reference evidence="3" key="1">
    <citation type="submission" date="2017-03" db="EMBL/GenBank/DDBJ databases">
        <title>Genomes of endolithic fungi from Antarctica.</title>
        <authorList>
            <person name="Coleine C."/>
            <person name="Masonjones S."/>
            <person name="Stajich J.E."/>
        </authorList>
    </citation>
    <scope>NUCLEOTIDE SEQUENCE [LARGE SCALE GENOMIC DNA]</scope>
    <source>
        <strain evidence="3">CCFEE 5527</strain>
    </source>
</reference>
<organism evidence="2 3">
    <name type="scientific">Cryoendolithus antarcticus</name>
    <dbReference type="NCBI Taxonomy" id="1507870"/>
    <lineage>
        <taxon>Eukaryota</taxon>
        <taxon>Fungi</taxon>
        <taxon>Dikarya</taxon>
        <taxon>Ascomycota</taxon>
        <taxon>Pezizomycotina</taxon>
        <taxon>Dothideomycetes</taxon>
        <taxon>Dothideomycetidae</taxon>
        <taxon>Cladosporiales</taxon>
        <taxon>Cladosporiaceae</taxon>
        <taxon>Cryoendolithus</taxon>
    </lineage>
</organism>
<name>A0A1V8SNS2_9PEZI</name>
<sequence>MFLTGRRPQTGKHPNAFESNNKASSSNDNVPVTFRTTIARSVVDKPLPPDPSLETLPGRSRLTPATSAPATLHQGFREIMASVVPARRESVGVIGRGWIAQECRGIRKPADWEVQTHAPSAFEVEVHIALEEVVERCRKEQGCITEDERRRRRYAVGYGSAYRVEERSSLQRRGGSYTIGDDPMPELTSFGISKQRRTVIDADARAGDPSPYSCTKIGLSASDFLPR</sequence>
<dbReference type="Proteomes" id="UP000192596">
    <property type="component" value="Unassembled WGS sequence"/>
</dbReference>
<dbReference type="EMBL" id="NAJO01000034">
    <property type="protein sequence ID" value="OQO00611.1"/>
    <property type="molecule type" value="Genomic_DNA"/>
</dbReference>
<evidence type="ECO:0000313" key="2">
    <source>
        <dbReference type="EMBL" id="OQO00611.1"/>
    </source>
</evidence>
<dbReference type="InParanoid" id="A0A1V8SNS2"/>
<feature type="compositionally biased region" description="Polar residues" evidence="1">
    <location>
        <begin position="17"/>
        <end position="39"/>
    </location>
</feature>